<comment type="similarity">
    <text evidence="7">Belongs to the shikimate kinase family.</text>
</comment>
<comment type="subunit">
    <text evidence="7">Monomer.</text>
</comment>
<dbReference type="Gene3D" id="3.40.50.300">
    <property type="entry name" value="P-loop containing nucleotide triphosphate hydrolases"/>
    <property type="match status" value="1"/>
</dbReference>
<dbReference type="EMBL" id="JBHULS010000007">
    <property type="protein sequence ID" value="MFD2552623.1"/>
    <property type="molecule type" value="Genomic_DNA"/>
</dbReference>
<dbReference type="PRINTS" id="PR01100">
    <property type="entry name" value="SHIKIMTKNASE"/>
</dbReference>
<dbReference type="PANTHER" id="PTHR21087:SF16">
    <property type="entry name" value="SHIKIMATE KINASE 1, CHLOROPLASTIC"/>
    <property type="match status" value="1"/>
</dbReference>
<keyword evidence="7" id="KW-0963">Cytoplasm</keyword>
<dbReference type="PANTHER" id="PTHR21087">
    <property type="entry name" value="SHIKIMATE KINASE"/>
    <property type="match status" value="1"/>
</dbReference>
<evidence type="ECO:0000256" key="6">
    <source>
        <dbReference type="ARBA" id="ARBA00023141"/>
    </source>
</evidence>
<name>A0ABW5KVV4_9FLAO</name>
<accession>A0ABW5KVV4</accession>
<dbReference type="InterPro" id="IPR031322">
    <property type="entry name" value="Shikimate/glucono_kinase"/>
</dbReference>
<evidence type="ECO:0000256" key="7">
    <source>
        <dbReference type="HAMAP-Rule" id="MF_00109"/>
    </source>
</evidence>
<keyword evidence="1 7" id="KW-0028">Amino-acid biosynthesis</keyword>
<feature type="binding site" evidence="7">
    <location>
        <position position="56"/>
    </location>
    <ligand>
        <name>substrate</name>
    </ligand>
</feature>
<evidence type="ECO:0000256" key="4">
    <source>
        <dbReference type="ARBA" id="ARBA00022777"/>
    </source>
</evidence>
<keyword evidence="6 7" id="KW-0057">Aromatic amino acid biosynthesis</keyword>
<feature type="binding site" evidence="7">
    <location>
        <begin position="10"/>
        <end position="15"/>
    </location>
    <ligand>
        <name>ATP</name>
        <dbReference type="ChEBI" id="CHEBI:30616"/>
    </ligand>
</feature>
<feature type="binding site" evidence="7">
    <location>
        <position position="142"/>
    </location>
    <ligand>
        <name>substrate</name>
    </ligand>
</feature>
<keyword evidence="2 7" id="KW-0808">Transferase</keyword>
<dbReference type="Pfam" id="PF01202">
    <property type="entry name" value="SKI"/>
    <property type="match status" value="1"/>
</dbReference>
<dbReference type="HAMAP" id="MF_00109">
    <property type="entry name" value="Shikimate_kinase"/>
    <property type="match status" value="1"/>
</dbReference>
<keyword evidence="9" id="KW-1185">Reference proteome</keyword>
<comment type="caution">
    <text evidence="8">The sequence shown here is derived from an EMBL/GenBank/DDBJ whole genome shotgun (WGS) entry which is preliminary data.</text>
</comment>
<evidence type="ECO:0000256" key="5">
    <source>
        <dbReference type="ARBA" id="ARBA00022840"/>
    </source>
</evidence>
<evidence type="ECO:0000313" key="8">
    <source>
        <dbReference type="EMBL" id="MFD2552623.1"/>
    </source>
</evidence>
<evidence type="ECO:0000313" key="9">
    <source>
        <dbReference type="Proteomes" id="UP001597472"/>
    </source>
</evidence>
<dbReference type="EC" id="2.7.1.71" evidence="7"/>
<dbReference type="CDD" id="cd00464">
    <property type="entry name" value="SK"/>
    <property type="match status" value="1"/>
</dbReference>
<feature type="binding site" evidence="7">
    <location>
        <position position="14"/>
    </location>
    <ligand>
        <name>Mg(2+)</name>
        <dbReference type="ChEBI" id="CHEBI:18420"/>
    </ligand>
</feature>
<evidence type="ECO:0000256" key="3">
    <source>
        <dbReference type="ARBA" id="ARBA00022741"/>
    </source>
</evidence>
<dbReference type="InterPro" id="IPR027417">
    <property type="entry name" value="P-loop_NTPase"/>
</dbReference>
<comment type="subcellular location">
    <subcellularLocation>
        <location evidence="7">Cytoplasm</location>
    </subcellularLocation>
</comment>
<gene>
    <name evidence="7" type="primary">aroK</name>
    <name evidence="8" type="ORF">ACFSQP_12450</name>
</gene>
<sequence length="171" mass="19127">MKIIIFGYMTSGKSLIGPKLAQKLEVPFYDLDQFIEANENMSVSEIFQTKGELYFRKKEHSYLPAFLQQPDGVYALGGGTPCYGSNLDIIKAQENAKTVYLNVSVAQLGQRLFHNKAERPLVAHLGTQAAVTEFVGKHLFERLSYYNQADYSINANGTPEETLTQLLKLLG</sequence>
<dbReference type="SUPFAM" id="SSF52540">
    <property type="entry name" value="P-loop containing nucleoside triphosphate hydrolases"/>
    <property type="match status" value="1"/>
</dbReference>
<dbReference type="GO" id="GO:0016301">
    <property type="term" value="F:kinase activity"/>
    <property type="evidence" value="ECO:0007669"/>
    <property type="project" value="UniProtKB-KW"/>
</dbReference>
<comment type="catalytic activity">
    <reaction evidence="7">
        <text>shikimate + ATP = 3-phosphoshikimate + ADP + H(+)</text>
        <dbReference type="Rhea" id="RHEA:13121"/>
        <dbReference type="ChEBI" id="CHEBI:15378"/>
        <dbReference type="ChEBI" id="CHEBI:30616"/>
        <dbReference type="ChEBI" id="CHEBI:36208"/>
        <dbReference type="ChEBI" id="CHEBI:145989"/>
        <dbReference type="ChEBI" id="CHEBI:456216"/>
        <dbReference type="EC" id="2.7.1.71"/>
    </reaction>
</comment>
<dbReference type="InterPro" id="IPR000623">
    <property type="entry name" value="Shikimate_kinase/TSH1"/>
</dbReference>
<keyword evidence="4 7" id="KW-0418">Kinase</keyword>
<protein>
    <recommendedName>
        <fullName evidence="7">Shikimate kinase</fullName>
        <shortName evidence="7">SK</shortName>
        <ecNumber evidence="7">2.7.1.71</ecNumber>
    </recommendedName>
</protein>
<reference evidence="9" key="1">
    <citation type="journal article" date="2019" name="Int. J. Syst. Evol. Microbiol.">
        <title>The Global Catalogue of Microorganisms (GCM) 10K type strain sequencing project: providing services to taxonomists for standard genome sequencing and annotation.</title>
        <authorList>
            <consortium name="The Broad Institute Genomics Platform"/>
            <consortium name="The Broad Institute Genome Sequencing Center for Infectious Disease"/>
            <person name="Wu L."/>
            <person name="Ma J."/>
        </authorList>
    </citation>
    <scope>NUCLEOTIDE SEQUENCE [LARGE SCALE GENOMIC DNA]</scope>
    <source>
        <strain evidence="9">KCTC 42587</strain>
    </source>
</reference>
<evidence type="ECO:0000256" key="1">
    <source>
        <dbReference type="ARBA" id="ARBA00022605"/>
    </source>
</evidence>
<keyword evidence="3 7" id="KW-0547">Nucleotide-binding</keyword>
<organism evidence="8 9">
    <name type="scientific">Bizionia sediminis</name>
    <dbReference type="NCBI Taxonomy" id="1737064"/>
    <lineage>
        <taxon>Bacteria</taxon>
        <taxon>Pseudomonadati</taxon>
        <taxon>Bacteroidota</taxon>
        <taxon>Flavobacteriia</taxon>
        <taxon>Flavobacteriales</taxon>
        <taxon>Flavobacteriaceae</taxon>
        <taxon>Bizionia</taxon>
    </lineage>
</organism>
<comment type="pathway">
    <text evidence="7">Metabolic intermediate biosynthesis; chorismate biosynthesis; chorismate from D-erythrose 4-phosphate and phosphoenolpyruvate: step 5/7.</text>
</comment>
<proteinExistence type="inferred from homology"/>
<keyword evidence="5 7" id="KW-0067">ATP-binding</keyword>
<keyword evidence="7" id="KW-0460">Magnesium</keyword>
<comment type="function">
    <text evidence="7">Catalyzes the specific phosphorylation of the 3-hydroxyl group of shikimic acid using ATP as a cosubstrate.</text>
</comment>
<comment type="cofactor">
    <cofactor evidence="7">
        <name>Mg(2+)</name>
        <dbReference type="ChEBI" id="CHEBI:18420"/>
    </cofactor>
    <text evidence="7">Binds 1 Mg(2+) ion per subunit.</text>
</comment>
<dbReference type="RefSeq" id="WP_376895001.1">
    <property type="nucleotide sequence ID" value="NZ_JBHULS010000007.1"/>
</dbReference>
<feature type="binding site" evidence="7">
    <location>
        <position position="32"/>
    </location>
    <ligand>
        <name>substrate</name>
    </ligand>
</feature>
<comment type="caution">
    <text evidence="7">Lacks conserved residue(s) required for the propagation of feature annotation.</text>
</comment>
<evidence type="ECO:0000256" key="2">
    <source>
        <dbReference type="ARBA" id="ARBA00022679"/>
    </source>
</evidence>
<feature type="binding site" evidence="7">
    <location>
        <position position="78"/>
    </location>
    <ligand>
        <name>substrate</name>
    </ligand>
</feature>
<feature type="binding site" evidence="7">
    <location>
        <position position="119"/>
    </location>
    <ligand>
        <name>ATP</name>
        <dbReference type="ChEBI" id="CHEBI:30616"/>
    </ligand>
</feature>
<keyword evidence="7" id="KW-0479">Metal-binding</keyword>
<dbReference type="Proteomes" id="UP001597472">
    <property type="component" value="Unassembled WGS sequence"/>
</dbReference>